<dbReference type="STRING" id="153721.MYP_1074"/>
<dbReference type="Proteomes" id="UP000030185">
    <property type="component" value="Unassembled WGS sequence"/>
</dbReference>
<keyword evidence="1" id="KW-0812">Transmembrane</keyword>
<evidence type="ECO:0000313" key="2">
    <source>
        <dbReference type="EMBL" id="GAL83846.1"/>
    </source>
</evidence>
<gene>
    <name evidence="2" type="ORF">MYP_1074</name>
</gene>
<sequence length="139" mass="15708">MVFLTSMLKFIGGPLLGVASGLSIFETALLTILGMMTTVFLMVSFIGKPFKNWIMKTFYKNRKLFCDKNRRMVRIWRNYGLKGVAFLTPVLFSPIGGALLASSFGESAKRIFLYMLVSSIFWSIIFTSVIFLIKKVPIV</sequence>
<evidence type="ECO:0000313" key="3">
    <source>
        <dbReference type="Proteomes" id="UP000030185"/>
    </source>
</evidence>
<accession>A0A098LAA0</accession>
<proteinExistence type="predicted"/>
<dbReference type="AlphaFoldDB" id="A0A098LAA0"/>
<reference evidence="2 3" key="1">
    <citation type="submission" date="2014-09" db="EMBL/GenBank/DDBJ databases">
        <title>Sporocytophaga myxococcoides PG-01 genome sequencing.</title>
        <authorList>
            <person name="Liu L."/>
            <person name="Gao P.J."/>
            <person name="Chen G.J."/>
            <person name="Wang L.S."/>
        </authorList>
    </citation>
    <scope>NUCLEOTIDE SEQUENCE [LARGE SCALE GENOMIC DNA]</scope>
    <source>
        <strain evidence="2 3">PG-01</strain>
    </source>
</reference>
<dbReference type="EMBL" id="BBLT01000002">
    <property type="protein sequence ID" value="GAL83846.1"/>
    <property type="molecule type" value="Genomic_DNA"/>
</dbReference>
<feature type="transmembrane region" description="Helical" evidence="1">
    <location>
        <begin position="111"/>
        <end position="133"/>
    </location>
</feature>
<keyword evidence="1" id="KW-0472">Membrane</keyword>
<feature type="transmembrane region" description="Helical" evidence="1">
    <location>
        <begin position="20"/>
        <end position="46"/>
    </location>
</feature>
<evidence type="ECO:0000256" key="1">
    <source>
        <dbReference type="SAM" id="Phobius"/>
    </source>
</evidence>
<name>A0A098LAA0_9BACT</name>
<feature type="transmembrane region" description="Helical" evidence="1">
    <location>
        <begin position="79"/>
        <end position="105"/>
    </location>
</feature>
<keyword evidence="3" id="KW-1185">Reference proteome</keyword>
<protein>
    <recommendedName>
        <fullName evidence="4">Small multi-drug export protein</fullName>
    </recommendedName>
</protein>
<evidence type="ECO:0008006" key="4">
    <source>
        <dbReference type="Google" id="ProtNLM"/>
    </source>
</evidence>
<keyword evidence="1" id="KW-1133">Transmembrane helix</keyword>
<comment type="caution">
    <text evidence="2">The sequence shown here is derived from an EMBL/GenBank/DDBJ whole genome shotgun (WGS) entry which is preliminary data.</text>
</comment>
<organism evidence="2 3">
    <name type="scientific">Sporocytophaga myxococcoides</name>
    <dbReference type="NCBI Taxonomy" id="153721"/>
    <lineage>
        <taxon>Bacteria</taxon>
        <taxon>Pseudomonadati</taxon>
        <taxon>Bacteroidota</taxon>
        <taxon>Cytophagia</taxon>
        <taxon>Cytophagales</taxon>
        <taxon>Cytophagaceae</taxon>
        <taxon>Sporocytophaga</taxon>
    </lineage>
</organism>
<dbReference type="eggNOG" id="ENOG5033075">
    <property type="taxonomic scope" value="Bacteria"/>
</dbReference>